<proteinExistence type="predicted"/>
<keyword evidence="1" id="KW-0472">Membrane</keyword>
<dbReference type="EMBL" id="KZ613843">
    <property type="protein sequence ID" value="PMD57813.1"/>
    <property type="molecule type" value="Genomic_DNA"/>
</dbReference>
<keyword evidence="1" id="KW-0812">Transmembrane</keyword>
<dbReference type="RefSeq" id="XP_024734717.1">
    <property type="nucleotide sequence ID" value="XM_024887786.1"/>
</dbReference>
<dbReference type="OrthoDB" id="5428890at2759"/>
<organism evidence="2 3">
    <name type="scientific">Hyaloscypha bicolor E</name>
    <dbReference type="NCBI Taxonomy" id="1095630"/>
    <lineage>
        <taxon>Eukaryota</taxon>
        <taxon>Fungi</taxon>
        <taxon>Dikarya</taxon>
        <taxon>Ascomycota</taxon>
        <taxon>Pezizomycotina</taxon>
        <taxon>Leotiomycetes</taxon>
        <taxon>Helotiales</taxon>
        <taxon>Hyaloscyphaceae</taxon>
        <taxon>Hyaloscypha</taxon>
        <taxon>Hyaloscypha bicolor</taxon>
    </lineage>
</organism>
<dbReference type="Proteomes" id="UP000235371">
    <property type="component" value="Unassembled WGS sequence"/>
</dbReference>
<sequence length="235" mass="27389">MLDIGPGLPGDRTINQVPVPWEDDSTLPDFVANQFDGTKELVVPVRLERIFIAPNLELIGGIQIVWTDNLADHLRMSEDDTKVAIYSHYQFLKMNRDNPLFPPEFVDETLRTLALLLPRRDRRVSKWFRKQQGLEELRNRVDSEAASERRLKAAERQISKFVFWHDRLVILKQAFDESQPKNLRQWWNDKRNPVQWYNFWFAVALIVGLTVFFGIASTVEGAIQVYKAYHPSPSP</sequence>
<dbReference type="InParanoid" id="A0A2J6T4F5"/>
<reference evidence="2 3" key="1">
    <citation type="submission" date="2016-04" db="EMBL/GenBank/DDBJ databases">
        <title>A degradative enzymes factory behind the ericoid mycorrhizal symbiosis.</title>
        <authorList>
            <consortium name="DOE Joint Genome Institute"/>
            <person name="Martino E."/>
            <person name="Morin E."/>
            <person name="Grelet G."/>
            <person name="Kuo A."/>
            <person name="Kohler A."/>
            <person name="Daghino S."/>
            <person name="Barry K."/>
            <person name="Choi C."/>
            <person name="Cichocki N."/>
            <person name="Clum A."/>
            <person name="Copeland A."/>
            <person name="Hainaut M."/>
            <person name="Haridas S."/>
            <person name="Labutti K."/>
            <person name="Lindquist E."/>
            <person name="Lipzen A."/>
            <person name="Khouja H.-R."/>
            <person name="Murat C."/>
            <person name="Ohm R."/>
            <person name="Olson A."/>
            <person name="Spatafora J."/>
            <person name="Veneault-Fourrey C."/>
            <person name="Henrissat B."/>
            <person name="Grigoriev I."/>
            <person name="Martin F."/>
            <person name="Perotto S."/>
        </authorList>
    </citation>
    <scope>NUCLEOTIDE SEQUENCE [LARGE SCALE GENOMIC DNA]</scope>
    <source>
        <strain evidence="2 3">E</strain>
    </source>
</reference>
<keyword evidence="3" id="KW-1185">Reference proteome</keyword>
<evidence type="ECO:0000313" key="2">
    <source>
        <dbReference type="EMBL" id="PMD57813.1"/>
    </source>
</evidence>
<name>A0A2J6T4F5_9HELO</name>
<keyword evidence="1" id="KW-1133">Transmembrane helix</keyword>
<feature type="transmembrane region" description="Helical" evidence="1">
    <location>
        <begin position="199"/>
        <end position="219"/>
    </location>
</feature>
<gene>
    <name evidence="2" type="ORF">K444DRAFT_691193</name>
</gene>
<evidence type="ECO:0000313" key="3">
    <source>
        <dbReference type="Proteomes" id="UP000235371"/>
    </source>
</evidence>
<evidence type="ECO:0000256" key="1">
    <source>
        <dbReference type="SAM" id="Phobius"/>
    </source>
</evidence>
<dbReference type="AlphaFoldDB" id="A0A2J6T4F5"/>
<accession>A0A2J6T4F5</accession>
<dbReference type="GeneID" id="36595862"/>
<protein>
    <submittedName>
        <fullName evidence="2">Uncharacterized protein</fullName>
    </submittedName>
</protein>